<keyword evidence="2" id="KW-1185">Reference proteome</keyword>
<dbReference type="RefSeq" id="WP_097160762.1">
    <property type="nucleotide sequence ID" value="NZ_JBEPMQ010000020.1"/>
</dbReference>
<dbReference type="GO" id="GO:0010468">
    <property type="term" value="P:regulation of gene expression"/>
    <property type="evidence" value="ECO:0007669"/>
    <property type="project" value="InterPro"/>
</dbReference>
<evidence type="ECO:0000313" key="2">
    <source>
        <dbReference type="Proteomes" id="UP000219546"/>
    </source>
</evidence>
<dbReference type="OrthoDB" id="2084556at2"/>
<dbReference type="Proteomes" id="UP000219546">
    <property type="component" value="Unassembled WGS sequence"/>
</dbReference>
<gene>
    <name evidence="1" type="ORF">SAMN05877753_11528</name>
</gene>
<organism evidence="1 2">
    <name type="scientific">Bacillus oleivorans</name>
    <dbReference type="NCBI Taxonomy" id="1448271"/>
    <lineage>
        <taxon>Bacteria</taxon>
        <taxon>Bacillati</taxon>
        <taxon>Bacillota</taxon>
        <taxon>Bacilli</taxon>
        <taxon>Bacillales</taxon>
        <taxon>Bacillaceae</taxon>
        <taxon>Bacillus</taxon>
    </lineage>
</organism>
<name>A0A285D7C0_9BACI</name>
<dbReference type="InterPro" id="IPR020115">
    <property type="entry name" value="Fin"/>
</dbReference>
<evidence type="ECO:0000313" key="1">
    <source>
        <dbReference type="EMBL" id="SNX75702.1"/>
    </source>
</evidence>
<proteinExistence type="predicted"/>
<dbReference type="Pfam" id="PF10955">
    <property type="entry name" value="Fin"/>
    <property type="match status" value="1"/>
</dbReference>
<dbReference type="AlphaFoldDB" id="A0A285D7C0"/>
<dbReference type="EMBL" id="OAOP01000015">
    <property type="protein sequence ID" value="SNX75702.1"/>
    <property type="molecule type" value="Genomic_DNA"/>
</dbReference>
<reference evidence="1 2" key="1">
    <citation type="submission" date="2017-08" db="EMBL/GenBank/DDBJ databases">
        <authorList>
            <person name="de Groot N.N."/>
        </authorList>
    </citation>
    <scope>NUCLEOTIDE SEQUENCE [LARGE SCALE GENOMIC DNA]</scope>
    <source>
        <strain evidence="1 2">JC228</strain>
    </source>
</reference>
<sequence>MSLHYHCKHCGTKIGSLDQVSLHTERLGFHKLTEEERQEMIEYSPTGDIHIKSICEDCQEALQRNPDLYYSDFIIQ</sequence>
<protein>
    <submittedName>
        <fullName evidence="1">Uncharacterized protein DUF2757</fullName>
    </submittedName>
</protein>
<accession>A0A285D7C0</accession>